<protein>
    <submittedName>
        <fullName evidence="18">AIG1 family protein</fullName>
    </submittedName>
</protein>
<keyword evidence="8" id="KW-0547">Nucleotide-binding</keyword>
<keyword evidence="13" id="KW-1133">Transmembrane helix</keyword>
<evidence type="ECO:0000256" key="4">
    <source>
        <dbReference type="ARBA" id="ARBA00022528"/>
    </source>
</evidence>
<dbReference type="InterPro" id="IPR006703">
    <property type="entry name" value="G_AIG1"/>
</dbReference>
<evidence type="ECO:0000256" key="13">
    <source>
        <dbReference type="ARBA" id="ARBA00022989"/>
    </source>
</evidence>
<proteinExistence type="predicted"/>
<dbReference type="GO" id="GO:0005525">
    <property type="term" value="F:GTP binding"/>
    <property type="evidence" value="ECO:0007669"/>
    <property type="project" value="UniProtKB-KW"/>
</dbReference>
<keyword evidence="15" id="KW-0472">Membrane</keyword>
<keyword evidence="11" id="KW-0460">Magnesium</keyword>
<accession>A0A2Z6BDI4</accession>
<dbReference type="PANTHER" id="PTHR10903:SF135">
    <property type="entry name" value="TRANSLOCASE OF CHLOROPLAST 120, CHLOROPLASTIC-RELATED"/>
    <property type="match status" value="1"/>
</dbReference>
<sequence length="298" mass="34810">MSTEEVKETKLLLIGDIGDGKSSLGNFILKDNKFAVSSGCDAKTQETVGYNGEGNRRNVFVIDTPGLQDSCKMNERWLNAMADCINNKKGVQAIVIVLNYNNGVLSNDLKTMIEIICNIFPFYKFWEHVCVVWTNCYNYTPQKQLDIHKKSKKDYYYPQLKRVIEEFSGNKEEYDIEPPMYYVDSHPDEGCDNSRSEMEIEKLLTWARSFKKPINIKREQKREDSEYKKVVTQEKQRRVEADENNINRMSQVKPMRRDIKIQYNGKVSCSEWEVMESKSEPDIKIKQEKLIQFNCTIL</sequence>
<dbReference type="GO" id="GO:0016020">
    <property type="term" value="C:membrane"/>
    <property type="evidence" value="ECO:0007669"/>
    <property type="project" value="UniProtKB-SubCell"/>
</dbReference>
<dbReference type="EMBL" id="LC099940">
    <property type="protein sequence ID" value="BBD14087.1"/>
    <property type="molecule type" value="Genomic_DNA"/>
</dbReference>
<evidence type="ECO:0000256" key="1">
    <source>
        <dbReference type="ARBA" id="ARBA00001946"/>
    </source>
</evidence>
<dbReference type="Gene3D" id="3.40.50.300">
    <property type="entry name" value="P-loop containing nucleotide triphosphate hydrolases"/>
    <property type="match status" value="1"/>
</dbReference>
<evidence type="ECO:0000256" key="7">
    <source>
        <dbReference type="ARBA" id="ARBA00022723"/>
    </source>
</evidence>
<evidence type="ECO:0000256" key="10">
    <source>
        <dbReference type="ARBA" id="ARBA00022805"/>
    </source>
</evidence>
<keyword evidence="7" id="KW-0479">Metal-binding</keyword>
<reference evidence="18" key="1">
    <citation type="journal article" date="2018" name="PLoS Pathog.">
        <title>AIG1 affects in vitro and in vivo virulence in clinical isolates of Entamoeba histolytica.</title>
        <authorList>
            <person name="Nakada-Tsukui K."/>
            <person name="Sekizuka T."/>
            <person name="Sato-Ebine E."/>
            <person name="Escueta-de Cadiz A."/>
            <person name="Ji D.D."/>
            <person name="Tomii K."/>
            <person name="Kuroda M."/>
            <person name="Nozaki T."/>
        </authorList>
    </citation>
    <scope>NUCLEOTIDE SEQUENCE</scope>
    <source>
        <strain evidence="18">KU50</strain>
    </source>
</reference>
<comment type="subcellular location">
    <subcellularLocation>
        <location evidence="2">Membrane</location>
        <topology evidence="2">Single-pass membrane protein</topology>
    </subcellularLocation>
    <subcellularLocation>
        <location evidence="16">Plastid</location>
        <location evidence="16">Chloroplast outer membrane</location>
    </subcellularLocation>
</comment>
<comment type="cofactor">
    <cofactor evidence="1">
        <name>Mg(2+)</name>
        <dbReference type="ChEBI" id="CHEBI:18420"/>
    </cofactor>
</comment>
<dbReference type="PROSITE" id="PS51720">
    <property type="entry name" value="G_AIG1"/>
    <property type="match status" value="1"/>
</dbReference>
<keyword evidence="6" id="KW-0812">Transmembrane</keyword>
<evidence type="ECO:0000256" key="16">
    <source>
        <dbReference type="ARBA" id="ARBA00024013"/>
    </source>
</evidence>
<keyword evidence="10" id="KW-1002">Plastid outer membrane</keyword>
<dbReference type="SUPFAM" id="SSF52540">
    <property type="entry name" value="P-loop containing nucleoside triphosphate hydrolases"/>
    <property type="match status" value="1"/>
</dbReference>
<evidence type="ECO:0000259" key="17">
    <source>
        <dbReference type="PROSITE" id="PS51720"/>
    </source>
</evidence>
<evidence type="ECO:0000256" key="12">
    <source>
        <dbReference type="ARBA" id="ARBA00022927"/>
    </source>
</evidence>
<dbReference type="PANTHER" id="PTHR10903">
    <property type="entry name" value="GTPASE, IMAP FAMILY MEMBER-RELATED"/>
    <property type="match status" value="1"/>
</dbReference>
<keyword evidence="4" id="KW-0150">Chloroplast</keyword>
<organism evidence="18">
    <name type="scientific">Entamoeba histolytica KU50</name>
    <dbReference type="NCBI Taxonomy" id="885313"/>
    <lineage>
        <taxon>Eukaryota</taxon>
        <taxon>Amoebozoa</taxon>
        <taxon>Evosea</taxon>
        <taxon>Archamoebae</taxon>
        <taxon>Mastigamoebida</taxon>
        <taxon>Entamoebidae</taxon>
        <taxon>Entamoeba</taxon>
    </lineage>
</organism>
<evidence type="ECO:0000256" key="2">
    <source>
        <dbReference type="ARBA" id="ARBA00004167"/>
    </source>
</evidence>
<evidence type="ECO:0000313" key="18">
    <source>
        <dbReference type="EMBL" id="BBD14087.1"/>
    </source>
</evidence>
<dbReference type="InterPro" id="IPR045058">
    <property type="entry name" value="GIMA/IAN/Toc"/>
</dbReference>
<dbReference type="Pfam" id="PF04548">
    <property type="entry name" value="AIG1"/>
    <property type="match status" value="1"/>
</dbReference>
<evidence type="ECO:0000256" key="3">
    <source>
        <dbReference type="ARBA" id="ARBA00022448"/>
    </source>
</evidence>
<evidence type="ECO:0000256" key="8">
    <source>
        <dbReference type="ARBA" id="ARBA00022741"/>
    </source>
</evidence>
<evidence type="ECO:0000256" key="14">
    <source>
        <dbReference type="ARBA" id="ARBA00023134"/>
    </source>
</evidence>
<feature type="domain" description="AIG1-type G" evidence="17">
    <location>
        <begin position="6"/>
        <end position="236"/>
    </location>
</feature>
<dbReference type="AlphaFoldDB" id="A0A2Z6BDI4"/>
<dbReference type="InterPro" id="IPR027417">
    <property type="entry name" value="P-loop_NTPase"/>
</dbReference>
<keyword evidence="14" id="KW-0342">GTP-binding</keyword>
<keyword evidence="3" id="KW-0813">Transport</keyword>
<name>A0A2Z6BDI4_ENTHI</name>
<keyword evidence="9" id="KW-0378">Hydrolase</keyword>
<keyword evidence="5" id="KW-0934">Plastid</keyword>
<evidence type="ECO:0000256" key="11">
    <source>
        <dbReference type="ARBA" id="ARBA00022842"/>
    </source>
</evidence>
<evidence type="ECO:0000256" key="6">
    <source>
        <dbReference type="ARBA" id="ARBA00022692"/>
    </source>
</evidence>
<dbReference type="FunFam" id="3.40.50.300:FF:001252">
    <property type="entry name" value="AIG1 family protein"/>
    <property type="match status" value="1"/>
</dbReference>
<dbReference type="GO" id="GO:0046872">
    <property type="term" value="F:metal ion binding"/>
    <property type="evidence" value="ECO:0007669"/>
    <property type="project" value="UniProtKB-KW"/>
</dbReference>
<evidence type="ECO:0000256" key="15">
    <source>
        <dbReference type="ARBA" id="ARBA00023136"/>
    </source>
</evidence>
<dbReference type="GO" id="GO:0015031">
    <property type="term" value="P:protein transport"/>
    <property type="evidence" value="ECO:0007669"/>
    <property type="project" value="UniProtKB-KW"/>
</dbReference>
<keyword evidence="12" id="KW-0653">Protein transport</keyword>
<dbReference type="GO" id="GO:0016787">
    <property type="term" value="F:hydrolase activity"/>
    <property type="evidence" value="ECO:0007669"/>
    <property type="project" value="UniProtKB-KW"/>
</dbReference>
<evidence type="ECO:0000256" key="5">
    <source>
        <dbReference type="ARBA" id="ARBA00022640"/>
    </source>
</evidence>
<evidence type="ECO:0000256" key="9">
    <source>
        <dbReference type="ARBA" id="ARBA00022801"/>
    </source>
</evidence>